<dbReference type="Gene3D" id="3.30.70.270">
    <property type="match status" value="1"/>
</dbReference>
<dbReference type="SMART" id="SM00091">
    <property type="entry name" value="PAS"/>
    <property type="match status" value="3"/>
</dbReference>
<keyword evidence="4" id="KW-0808">Transferase</keyword>
<dbReference type="NCBIfam" id="TIGR00254">
    <property type="entry name" value="GGDEF"/>
    <property type="match status" value="1"/>
</dbReference>
<dbReference type="Pfam" id="PF00990">
    <property type="entry name" value="GGDEF"/>
    <property type="match status" value="1"/>
</dbReference>
<dbReference type="EMBL" id="CP162601">
    <property type="protein sequence ID" value="XDK25496.1"/>
    <property type="molecule type" value="Genomic_DNA"/>
</dbReference>
<dbReference type="AlphaFoldDB" id="A0AB39HB07"/>
<keyword evidence="4" id="KW-0548">Nucleotidyltransferase</keyword>
<dbReference type="FunFam" id="3.30.70.270:FF:000001">
    <property type="entry name" value="Diguanylate cyclase domain protein"/>
    <property type="match status" value="1"/>
</dbReference>
<evidence type="ECO:0000256" key="1">
    <source>
        <dbReference type="ARBA" id="ARBA00001946"/>
    </source>
</evidence>
<evidence type="ECO:0000259" key="2">
    <source>
        <dbReference type="PROSITE" id="PS50112"/>
    </source>
</evidence>
<dbReference type="InterPro" id="IPR029787">
    <property type="entry name" value="Nucleotide_cyclase"/>
</dbReference>
<dbReference type="InterPro" id="IPR052155">
    <property type="entry name" value="Biofilm_reg_signaling"/>
</dbReference>
<gene>
    <name evidence="4" type="ORF">AB0763_02300</name>
</gene>
<dbReference type="InterPro" id="IPR001610">
    <property type="entry name" value="PAC"/>
</dbReference>
<dbReference type="InterPro" id="IPR035965">
    <property type="entry name" value="PAS-like_dom_sf"/>
</dbReference>
<name>A0AB39HB07_9VIBR</name>
<protein>
    <submittedName>
        <fullName evidence="4">Diguanylate cyclase</fullName>
        <ecNumber evidence="4">2.7.7.65</ecNumber>
    </submittedName>
</protein>
<dbReference type="PROSITE" id="PS50887">
    <property type="entry name" value="GGDEF"/>
    <property type="match status" value="1"/>
</dbReference>
<dbReference type="NCBIfam" id="TIGR00229">
    <property type="entry name" value="sensory_box"/>
    <property type="match status" value="2"/>
</dbReference>
<dbReference type="Pfam" id="PF13426">
    <property type="entry name" value="PAS_9"/>
    <property type="match status" value="1"/>
</dbReference>
<reference evidence="4" key="1">
    <citation type="submission" date="2024-07" db="EMBL/GenBank/DDBJ databases">
        <title>Genome Analysis of a Potential Novel Vibrio Species Secreting pH- and Thermo-stable Alginate Lyase and its Application in Producing Alginate Oligosaccharides.</title>
        <authorList>
            <person name="Huang H."/>
            <person name="Bao K."/>
        </authorList>
    </citation>
    <scope>NUCLEOTIDE SEQUENCE</scope>
    <source>
        <strain evidence="4">HB236076</strain>
    </source>
</reference>
<dbReference type="Pfam" id="PF08447">
    <property type="entry name" value="PAS_3"/>
    <property type="match status" value="2"/>
</dbReference>
<dbReference type="KEGG" id="vih:AB0763_02300"/>
<dbReference type="SUPFAM" id="SSF55073">
    <property type="entry name" value="Nucleotide cyclase"/>
    <property type="match status" value="1"/>
</dbReference>
<dbReference type="EC" id="2.7.7.65" evidence="4"/>
<evidence type="ECO:0000313" key="4">
    <source>
        <dbReference type="EMBL" id="XDK25496.1"/>
    </source>
</evidence>
<dbReference type="SMART" id="SM00267">
    <property type="entry name" value="GGDEF"/>
    <property type="match status" value="1"/>
</dbReference>
<dbReference type="CDD" id="cd00130">
    <property type="entry name" value="PAS"/>
    <property type="match status" value="3"/>
</dbReference>
<sequence length="560" mass="64342">MEPSVFEITWPQCDEFSDQVPFFEAAGVATWYWEVDSDNAQFNRHWAEMLGYQLKELEPHCFDTWAMLVHQDDLITAHRQIQSLLAGSRDQLAIECRMRHKEGYWVKILSKGSVVRRNTQGQPLCVAGINMDITEQWRRELAIDALHKQAMTLANNLPGFVFQFELQSNGKMQFPFVSEQAFHIYGCQSDFLQSHPEKAHQVIHKEDWQRIFDAFLRSKNRLSPWQATFRICHPTKGIIWVEGHSIPIEEPGGRVVWNGYLTDITERINQGHRLELLSCVFKATGQGVVITDQAMNVVDTNPAFERLSGYRSSEVKGKSLNQLFSEETTRATISSMWSELEINGHWHGKVWHQSKDGAVFPQLLSIDMHDGGHLGKNYIAVFSDIRELFEDYHQLSALAHQDSLTQVSNRRAFEYYLDELILRCKEKQKVFALLYLDLDNFKQVNDRFGHQQGDRVLQKLANTLNAALRKGDMIARLGGDEFAILIHDCGDEASILTMIKRFEQQITAALDNFELSVNLGASIGAAFFPQDGIRQDTLLEVADKRMYHLKFQKKLAPHNK</sequence>
<dbReference type="GO" id="GO:0052621">
    <property type="term" value="F:diguanylate cyclase activity"/>
    <property type="evidence" value="ECO:0007669"/>
    <property type="project" value="UniProtKB-EC"/>
</dbReference>
<dbReference type="SMART" id="SM00086">
    <property type="entry name" value="PAC"/>
    <property type="match status" value="2"/>
</dbReference>
<dbReference type="PANTHER" id="PTHR44757">
    <property type="entry name" value="DIGUANYLATE CYCLASE DGCP"/>
    <property type="match status" value="1"/>
</dbReference>
<dbReference type="InterPro" id="IPR000014">
    <property type="entry name" value="PAS"/>
</dbReference>
<dbReference type="PROSITE" id="PS50112">
    <property type="entry name" value="PAS"/>
    <property type="match status" value="1"/>
</dbReference>
<feature type="domain" description="GGDEF" evidence="3">
    <location>
        <begin position="429"/>
        <end position="560"/>
    </location>
</feature>
<comment type="cofactor">
    <cofactor evidence="1">
        <name>Mg(2+)</name>
        <dbReference type="ChEBI" id="CHEBI:18420"/>
    </cofactor>
</comment>
<dbReference type="InterPro" id="IPR013655">
    <property type="entry name" value="PAS_fold_3"/>
</dbReference>
<evidence type="ECO:0000259" key="3">
    <source>
        <dbReference type="PROSITE" id="PS50887"/>
    </source>
</evidence>
<proteinExistence type="predicted"/>
<feature type="domain" description="PAS" evidence="2">
    <location>
        <begin position="273"/>
        <end position="343"/>
    </location>
</feature>
<dbReference type="RefSeq" id="WP_306100935.1">
    <property type="nucleotide sequence ID" value="NZ_CP162601.1"/>
</dbReference>
<dbReference type="SUPFAM" id="SSF55785">
    <property type="entry name" value="PYP-like sensor domain (PAS domain)"/>
    <property type="match status" value="3"/>
</dbReference>
<dbReference type="PANTHER" id="PTHR44757:SF2">
    <property type="entry name" value="BIOFILM ARCHITECTURE MAINTENANCE PROTEIN MBAA"/>
    <property type="match status" value="1"/>
</dbReference>
<dbReference type="InterPro" id="IPR043128">
    <property type="entry name" value="Rev_trsase/Diguanyl_cyclase"/>
</dbReference>
<accession>A0AB39HB07</accession>
<dbReference type="CDD" id="cd01949">
    <property type="entry name" value="GGDEF"/>
    <property type="match status" value="1"/>
</dbReference>
<organism evidence="4">
    <name type="scientific">Vibrio sp. HB236076</name>
    <dbReference type="NCBI Taxonomy" id="3232307"/>
    <lineage>
        <taxon>Bacteria</taxon>
        <taxon>Pseudomonadati</taxon>
        <taxon>Pseudomonadota</taxon>
        <taxon>Gammaproteobacteria</taxon>
        <taxon>Vibrionales</taxon>
        <taxon>Vibrionaceae</taxon>
        <taxon>Vibrio</taxon>
    </lineage>
</organism>
<dbReference type="InterPro" id="IPR000160">
    <property type="entry name" value="GGDEF_dom"/>
</dbReference>
<dbReference type="Gene3D" id="3.30.450.20">
    <property type="entry name" value="PAS domain"/>
    <property type="match status" value="3"/>
</dbReference>